<dbReference type="STRING" id="158441.A0A226D1R4"/>
<keyword evidence="4" id="KW-1185">Reference proteome</keyword>
<evidence type="ECO:0000313" key="3">
    <source>
        <dbReference type="EMBL" id="OXA39010.1"/>
    </source>
</evidence>
<dbReference type="Pfam" id="PF02854">
    <property type="entry name" value="MIF4G"/>
    <property type="match status" value="1"/>
</dbReference>
<protein>
    <submittedName>
        <fullName evidence="3">Eukaryotic translation initiation factor 4 gamma 3</fullName>
    </submittedName>
</protein>
<evidence type="ECO:0000259" key="2">
    <source>
        <dbReference type="SMART" id="SM00543"/>
    </source>
</evidence>
<name>A0A226D1R4_FOLCA</name>
<evidence type="ECO:0000313" key="4">
    <source>
        <dbReference type="Proteomes" id="UP000198287"/>
    </source>
</evidence>
<dbReference type="SUPFAM" id="SSF48371">
    <property type="entry name" value="ARM repeat"/>
    <property type="match status" value="1"/>
</dbReference>
<feature type="region of interest" description="Disordered" evidence="1">
    <location>
        <begin position="442"/>
        <end position="510"/>
    </location>
</feature>
<dbReference type="AlphaFoldDB" id="A0A226D1R4"/>
<feature type="region of interest" description="Disordered" evidence="1">
    <location>
        <begin position="134"/>
        <end position="167"/>
    </location>
</feature>
<sequence>MLIQGYNMTTTPPPGESPIKKYDRDLLIKIGNQPLSVFSVPESFLELAKEAGTTSPTRLLGQPLGTPKGLIPPLSRGNSRNGSSGSGLYGGSIRNSSNGNAFGGFGLFGPLVIPPPPPASREPKMVISLRPQGPEKLLQSDPNAWKPGRLKARSSSTTKKEDETPKTEEELIIEGIVKDTRGILNKLTPENFDRLMVKFIGIPLQDKEGRIAAVINVLFEKAIDEPAFSAAYAKMVTAVCSSSVETSRVFRKQIIDKCQHEFQRSDTEEDTAANLLKKIQESESSEEKESLKFELEELKSSMRKRALGNVRFIGELYKLQMLSPKIMVSCVALLLSNPDDEKLESLCKLLTTIGQKLDEQLKELEVKTKKEGKPGPEEKWMDKVFVSLSKLSEDKKISSRIRFAIMDLVELRSDNGWRPRRQVGGPKTIEEVHRDAYMQELEEKRQIDSLPPLEGGGGRGGRDSHTNSPMSHVPKKADWTTVQNKAARFTPKKPADRSGPQSFTPMFGTR</sequence>
<keyword evidence="3" id="KW-0396">Initiation factor</keyword>
<feature type="domain" description="MIF4G" evidence="2">
    <location>
        <begin position="177"/>
        <end position="415"/>
    </location>
</feature>
<feature type="compositionally biased region" description="Low complexity" evidence="1">
    <location>
        <begin position="74"/>
        <end position="83"/>
    </location>
</feature>
<keyword evidence="3" id="KW-0648">Protein biosynthesis</keyword>
<dbReference type="InterPro" id="IPR003890">
    <property type="entry name" value="MIF4G-like_typ-3"/>
</dbReference>
<dbReference type="InterPro" id="IPR016024">
    <property type="entry name" value="ARM-type_fold"/>
</dbReference>
<dbReference type="PANTHER" id="PTHR23253:SF78">
    <property type="entry name" value="EUKARYOTIC TRANSLATION INITIATION FACTOR 4G1, ISOFORM B-RELATED"/>
    <property type="match status" value="1"/>
</dbReference>
<gene>
    <name evidence="3" type="ORF">Fcan01_26255</name>
</gene>
<dbReference type="PANTHER" id="PTHR23253">
    <property type="entry name" value="EUKARYOTIC TRANSLATION INITIATION FACTOR 4 GAMMA"/>
    <property type="match status" value="1"/>
</dbReference>
<dbReference type="EMBL" id="LNIX01000042">
    <property type="protein sequence ID" value="OXA39010.1"/>
    <property type="molecule type" value="Genomic_DNA"/>
</dbReference>
<proteinExistence type="predicted"/>
<dbReference type="OrthoDB" id="514777at2759"/>
<dbReference type="Proteomes" id="UP000198287">
    <property type="component" value="Unassembled WGS sequence"/>
</dbReference>
<evidence type="ECO:0000256" key="1">
    <source>
        <dbReference type="SAM" id="MobiDB-lite"/>
    </source>
</evidence>
<dbReference type="Gene3D" id="1.25.40.180">
    <property type="match status" value="1"/>
</dbReference>
<reference evidence="3 4" key="1">
    <citation type="submission" date="2015-12" db="EMBL/GenBank/DDBJ databases">
        <title>The genome of Folsomia candida.</title>
        <authorList>
            <person name="Faddeeva A."/>
            <person name="Derks M.F."/>
            <person name="Anvar Y."/>
            <person name="Smit S."/>
            <person name="Van Straalen N."/>
            <person name="Roelofs D."/>
        </authorList>
    </citation>
    <scope>NUCLEOTIDE SEQUENCE [LARGE SCALE GENOMIC DNA]</scope>
    <source>
        <strain evidence="3 4">VU population</strain>
        <tissue evidence="3">Whole body</tissue>
    </source>
</reference>
<feature type="compositionally biased region" description="Basic and acidic residues" evidence="1">
    <location>
        <begin position="158"/>
        <end position="167"/>
    </location>
</feature>
<dbReference type="SMART" id="SM00543">
    <property type="entry name" value="MIF4G"/>
    <property type="match status" value="1"/>
</dbReference>
<accession>A0A226D1R4</accession>
<dbReference type="GO" id="GO:0003729">
    <property type="term" value="F:mRNA binding"/>
    <property type="evidence" value="ECO:0007669"/>
    <property type="project" value="TreeGrafter"/>
</dbReference>
<dbReference type="GO" id="GO:0003743">
    <property type="term" value="F:translation initiation factor activity"/>
    <property type="evidence" value="ECO:0007669"/>
    <property type="project" value="UniProtKB-KW"/>
</dbReference>
<feature type="region of interest" description="Disordered" evidence="1">
    <location>
        <begin position="52"/>
        <end position="90"/>
    </location>
</feature>
<organism evidence="3 4">
    <name type="scientific">Folsomia candida</name>
    <name type="common">Springtail</name>
    <dbReference type="NCBI Taxonomy" id="158441"/>
    <lineage>
        <taxon>Eukaryota</taxon>
        <taxon>Metazoa</taxon>
        <taxon>Ecdysozoa</taxon>
        <taxon>Arthropoda</taxon>
        <taxon>Hexapoda</taxon>
        <taxon>Collembola</taxon>
        <taxon>Entomobryomorpha</taxon>
        <taxon>Isotomoidea</taxon>
        <taxon>Isotomidae</taxon>
        <taxon>Proisotominae</taxon>
        <taxon>Folsomia</taxon>
    </lineage>
</organism>
<dbReference type="GO" id="GO:0016281">
    <property type="term" value="C:eukaryotic translation initiation factor 4F complex"/>
    <property type="evidence" value="ECO:0007669"/>
    <property type="project" value="TreeGrafter"/>
</dbReference>
<comment type="caution">
    <text evidence="3">The sequence shown here is derived from an EMBL/GenBank/DDBJ whole genome shotgun (WGS) entry which is preliminary data.</text>
</comment>
<dbReference type="OMA" id="IRFAIMD"/>